<dbReference type="Proteomes" id="UP000313645">
    <property type="component" value="Unassembled WGS sequence"/>
</dbReference>
<evidence type="ECO:0000259" key="1">
    <source>
        <dbReference type="Pfam" id="PF07238"/>
    </source>
</evidence>
<dbReference type="InterPro" id="IPR009875">
    <property type="entry name" value="PilZ_domain"/>
</dbReference>
<accession>A0ABY1ZL87</accession>
<protein>
    <submittedName>
        <fullName evidence="2">PilZ domain-containing protein</fullName>
    </submittedName>
</protein>
<sequence>MWQGEERRRYYRVDDRVALRYMRLSDGGSVAGELSDLSLRSRLADLELMLDQALAKLAVAAPEVLEVADLLNRKLDLALEGAGLGLDGERPATLVTRDVSLSGSGFAFAVGETLAVGEMVLVDLLFHPERRTIRALTRVVASDGPDAGYLRLDIERITEADQELLMSHILRLQSARLRQRDGASQSEPDE</sequence>
<evidence type="ECO:0000313" key="3">
    <source>
        <dbReference type="Proteomes" id="UP000313645"/>
    </source>
</evidence>
<name>A0ABY1ZL87_9GAMM</name>
<evidence type="ECO:0000313" key="2">
    <source>
        <dbReference type="EMBL" id="TBW56236.1"/>
    </source>
</evidence>
<dbReference type="RefSeq" id="WP_131481472.1">
    <property type="nucleotide sequence ID" value="NZ_SJDL01000012.1"/>
</dbReference>
<organism evidence="2 3">
    <name type="scientific">Marinobacter halodurans</name>
    <dbReference type="NCBI Taxonomy" id="2528979"/>
    <lineage>
        <taxon>Bacteria</taxon>
        <taxon>Pseudomonadati</taxon>
        <taxon>Pseudomonadota</taxon>
        <taxon>Gammaproteobacteria</taxon>
        <taxon>Pseudomonadales</taxon>
        <taxon>Marinobacteraceae</taxon>
        <taxon>Marinobacter</taxon>
    </lineage>
</organism>
<dbReference type="EMBL" id="SJDL01000012">
    <property type="protein sequence ID" value="TBW56236.1"/>
    <property type="molecule type" value="Genomic_DNA"/>
</dbReference>
<proteinExistence type="predicted"/>
<comment type="caution">
    <text evidence="2">The sequence shown here is derived from an EMBL/GenBank/DDBJ whole genome shotgun (WGS) entry which is preliminary data.</text>
</comment>
<keyword evidence="3" id="KW-1185">Reference proteome</keyword>
<dbReference type="Pfam" id="PF07238">
    <property type="entry name" value="PilZ"/>
    <property type="match status" value="1"/>
</dbReference>
<reference evidence="2 3" key="1">
    <citation type="submission" date="2019-02" db="EMBL/GenBank/DDBJ databases">
        <title>Marinobacter halodurans sp. nov., a marine bacterium isolated from sea tidal flat.</title>
        <authorList>
            <person name="Yoo Y."/>
            <person name="Lee D.W."/>
            <person name="Kim B.S."/>
            <person name="Kim J.-J."/>
        </authorList>
    </citation>
    <scope>NUCLEOTIDE SEQUENCE [LARGE SCALE GENOMIC DNA]</scope>
    <source>
        <strain evidence="2 3">YJ-S3-2</strain>
    </source>
</reference>
<gene>
    <name evidence="2" type="ORF">EZI54_09840</name>
</gene>
<feature type="domain" description="PilZ" evidence="1">
    <location>
        <begin position="88"/>
        <end position="169"/>
    </location>
</feature>